<dbReference type="Proteomes" id="UP001497382">
    <property type="component" value="Unassembled WGS sequence"/>
</dbReference>
<keyword evidence="3 7" id="KW-0812">Transmembrane</keyword>
<evidence type="ECO:0000256" key="3">
    <source>
        <dbReference type="ARBA" id="ARBA00022692"/>
    </source>
</evidence>
<evidence type="ECO:0000313" key="9">
    <source>
        <dbReference type="Proteomes" id="UP001497382"/>
    </source>
</evidence>
<dbReference type="PANTHER" id="PTHR16932:SF18">
    <property type="entry name" value="INTERFERON, ALPHA-INDUCIBLE PROTEIN 27-LIKE 2"/>
    <property type="match status" value="1"/>
</dbReference>
<dbReference type="InterPro" id="IPR038213">
    <property type="entry name" value="IFI6/IFI27-like_sf"/>
</dbReference>
<evidence type="ECO:0000313" key="8">
    <source>
        <dbReference type="EMBL" id="CAL1285554.1"/>
    </source>
</evidence>
<dbReference type="GO" id="GO:0016020">
    <property type="term" value="C:membrane"/>
    <property type="evidence" value="ECO:0007669"/>
    <property type="project" value="UniProtKB-SubCell"/>
</dbReference>
<keyword evidence="5 7" id="KW-0472">Membrane</keyword>
<feature type="region of interest" description="Disordered" evidence="6">
    <location>
        <begin position="70"/>
        <end position="98"/>
    </location>
</feature>
<feature type="compositionally biased region" description="Low complexity" evidence="6">
    <location>
        <begin position="75"/>
        <end position="94"/>
    </location>
</feature>
<evidence type="ECO:0000256" key="2">
    <source>
        <dbReference type="ARBA" id="ARBA00007262"/>
    </source>
</evidence>
<sequence length="263" mass="28378">MPKNSAAEGQMYSNLSALEFQKQDKVELNGDKYNDSAYTEEDPKVNEMYISRKAVENVLKQQKHHMSLCRSYRQSSVGNRNSSSSLESFNNSNNTKVNMLKNTTTENPVIKRDSGSWSVRTSSSSSNSIENSFLTVVGSKRTLHSDPGFVVHEMFSVWVIIGAGVGGGIGVAIVPYLFLSCLGFTNGGVKAHSRAANIHSSIGDVEAGSCFASCQSAGAGGIGSSKLIFLFLVGFAITVTLMVVYNTEDSGTKSDPFMVPKHF</sequence>
<evidence type="ECO:0000256" key="1">
    <source>
        <dbReference type="ARBA" id="ARBA00004141"/>
    </source>
</evidence>
<gene>
    <name evidence="8" type="ORF">LARSCL_LOCUS13774</name>
</gene>
<evidence type="ECO:0000256" key="6">
    <source>
        <dbReference type="SAM" id="MobiDB-lite"/>
    </source>
</evidence>
<dbReference type="Gene3D" id="6.10.110.10">
    <property type="match status" value="1"/>
</dbReference>
<comment type="subcellular location">
    <subcellularLocation>
        <location evidence="1">Membrane</location>
        <topology evidence="1">Multi-pass membrane protein</topology>
    </subcellularLocation>
</comment>
<accession>A0AAV2AQU2</accession>
<evidence type="ECO:0000256" key="4">
    <source>
        <dbReference type="ARBA" id="ARBA00022989"/>
    </source>
</evidence>
<evidence type="ECO:0000256" key="5">
    <source>
        <dbReference type="ARBA" id="ARBA00023136"/>
    </source>
</evidence>
<organism evidence="8 9">
    <name type="scientific">Larinioides sclopetarius</name>
    <dbReference type="NCBI Taxonomy" id="280406"/>
    <lineage>
        <taxon>Eukaryota</taxon>
        <taxon>Metazoa</taxon>
        <taxon>Ecdysozoa</taxon>
        <taxon>Arthropoda</taxon>
        <taxon>Chelicerata</taxon>
        <taxon>Arachnida</taxon>
        <taxon>Araneae</taxon>
        <taxon>Araneomorphae</taxon>
        <taxon>Entelegynae</taxon>
        <taxon>Araneoidea</taxon>
        <taxon>Araneidae</taxon>
        <taxon>Larinioides</taxon>
    </lineage>
</organism>
<feature type="transmembrane region" description="Helical" evidence="7">
    <location>
        <begin position="227"/>
        <end position="245"/>
    </location>
</feature>
<comment type="similarity">
    <text evidence="2">Belongs to the IFI6/IFI27 family.</text>
</comment>
<keyword evidence="9" id="KW-1185">Reference proteome</keyword>
<evidence type="ECO:0000256" key="7">
    <source>
        <dbReference type="SAM" id="Phobius"/>
    </source>
</evidence>
<keyword evidence="4 7" id="KW-1133">Transmembrane helix</keyword>
<dbReference type="PANTHER" id="PTHR16932">
    <property type="entry name" value="INTERFERON ALPHA-INDUCIBLE PROTEIN 27"/>
    <property type="match status" value="1"/>
</dbReference>
<dbReference type="EMBL" id="CAXIEN010000192">
    <property type="protein sequence ID" value="CAL1285554.1"/>
    <property type="molecule type" value="Genomic_DNA"/>
</dbReference>
<dbReference type="InterPro" id="IPR009311">
    <property type="entry name" value="IFI6/IFI27-like"/>
</dbReference>
<comment type="caution">
    <text evidence="8">The sequence shown here is derived from an EMBL/GenBank/DDBJ whole genome shotgun (WGS) entry which is preliminary data.</text>
</comment>
<name>A0AAV2AQU2_9ARAC</name>
<proteinExistence type="inferred from homology"/>
<feature type="transmembrane region" description="Helical" evidence="7">
    <location>
        <begin position="155"/>
        <end position="178"/>
    </location>
</feature>
<reference evidence="8 9" key="1">
    <citation type="submission" date="2024-04" db="EMBL/GenBank/DDBJ databases">
        <authorList>
            <person name="Rising A."/>
            <person name="Reimegard J."/>
            <person name="Sonavane S."/>
            <person name="Akerstrom W."/>
            <person name="Nylinder S."/>
            <person name="Hedman E."/>
            <person name="Kallberg Y."/>
        </authorList>
    </citation>
    <scope>NUCLEOTIDE SEQUENCE [LARGE SCALE GENOMIC DNA]</scope>
</reference>
<dbReference type="Pfam" id="PF06140">
    <property type="entry name" value="Ifi-6-16"/>
    <property type="match status" value="1"/>
</dbReference>
<dbReference type="AlphaFoldDB" id="A0AAV2AQU2"/>
<protein>
    <submittedName>
        <fullName evidence="8">Uncharacterized protein</fullName>
    </submittedName>
</protein>